<feature type="signal peptide" evidence="1">
    <location>
        <begin position="1"/>
        <end position="15"/>
    </location>
</feature>
<evidence type="ECO:0000313" key="3">
    <source>
        <dbReference type="Proteomes" id="UP000694422"/>
    </source>
</evidence>
<feature type="chain" id="PRO_5034919367" description="Secreted protein" evidence="1">
    <location>
        <begin position="16"/>
        <end position="121"/>
    </location>
</feature>
<reference evidence="2" key="2">
    <citation type="submission" date="2025-09" db="UniProtKB">
        <authorList>
            <consortium name="Ensembl"/>
        </authorList>
    </citation>
    <scope>IDENTIFICATION</scope>
</reference>
<dbReference type="PROSITE" id="PS00262">
    <property type="entry name" value="INSULIN"/>
    <property type="match status" value="1"/>
</dbReference>
<proteinExistence type="predicted"/>
<reference evidence="2" key="1">
    <citation type="submission" date="2025-08" db="UniProtKB">
        <authorList>
            <consortium name="Ensembl"/>
        </authorList>
    </citation>
    <scope>IDENTIFICATION</scope>
</reference>
<dbReference type="InterPro" id="IPR022353">
    <property type="entry name" value="Insulin_CS"/>
</dbReference>
<organism evidence="2 3">
    <name type="scientific">Spermophilus dauricus</name>
    <name type="common">Daurian ground squirrel</name>
    <dbReference type="NCBI Taxonomy" id="99837"/>
    <lineage>
        <taxon>Eukaryota</taxon>
        <taxon>Metazoa</taxon>
        <taxon>Chordata</taxon>
        <taxon>Craniata</taxon>
        <taxon>Vertebrata</taxon>
        <taxon>Euteleostomi</taxon>
        <taxon>Mammalia</taxon>
        <taxon>Eutheria</taxon>
        <taxon>Euarchontoglires</taxon>
        <taxon>Glires</taxon>
        <taxon>Rodentia</taxon>
        <taxon>Sciuromorpha</taxon>
        <taxon>Sciuridae</taxon>
        <taxon>Xerinae</taxon>
        <taxon>Marmotini</taxon>
        <taxon>Spermophilus</taxon>
    </lineage>
</organism>
<evidence type="ECO:0008006" key="4">
    <source>
        <dbReference type="Google" id="ProtNLM"/>
    </source>
</evidence>
<sequence>LYLKGFLLLSAGSQAVPPHAATPCSLCMTSLWWVLGWVHTVWGVLWDPRSLLTSALSPGELLQWLAGRHLLHGLVVDGDTVLVPGPGGQGMVRQALTTSGPVCRCCLCGCTQQDLRALCPH</sequence>
<keyword evidence="1" id="KW-0732">Signal</keyword>
<keyword evidence="3" id="KW-1185">Reference proteome</keyword>
<dbReference type="Ensembl" id="ENSSDAT00000012076.1">
    <property type="protein sequence ID" value="ENSSDAP00000010651.1"/>
    <property type="gene ID" value="ENSSDAG00000009640.1"/>
</dbReference>
<protein>
    <recommendedName>
        <fullName evidence="4">Secreted protein</fullName>
    </recommendedName>
</protein>
<evidence type="ECO:0000313" key="2">
    <source>
        <dbReference type="Ensembl" id="ENSSDAP00000010651.1"/>
    </source>
</evidence>
<evidence type="ECO:0000256" key="1">
    <source>
        <dbReference type="SAM" id="SignalP"/>
    </source>
</evidence>
<name>A0A8C9PQH3_SPEDA</name>
<accession>A0A8C9PQH3</accession>
<dbReference type="AlphaFoldDB" id="A0A8C9PQH3"/>
<dbReference type="Proteomes" id="UP000694422">
    <property type="component" value="Unplaced"/>
</dbReference>